<dbReference type="RefSeq" id="WP_013167471.1">
    <property type="nucleotide sequence ID" value="NC_014217.1"/>
</dbReference>
<feature type="transmembrane region" description="Helical" evidence="6">
    <location>
        <begin position="240"/>
        <end position="258"/>
    </location>
</feature>
<dbReference type="GO" id="GO:0022857">
    <property type="term" value="F:transmembrane transporter activity"/>
    <property type="evidence" value="ECO:0007669"/>
    <property type="project" value="InterPro"/>
</dbReference>
<dbReference type="STRING" id="639283.Snov_2678"/>
<evidence type="ECO:0000256" key="4">
    <source>
        <dbReference type="ARBA" id="ARBA00022989"/>
    </source>
</evidence>
<keyword evidence="4 6" id="KW-1133">Transmembrane helix</keyword>
<dbReference type="GO" id="GO:0016020">
    <property type="term" value="C:membrane"/>
    <property type="evidence" value="ECO:0007669"/>
    <property type="project" value="UniProtKB-SubCell"/>
</dbReference>
<proteinExistence type="predicted"/>
<dbReference type="SUPFAM" id="SSF103473">
    <property type="entry name" value="MFS general substrate transporter"/>
    <property type="match status" value="1"/>
</dbReference>
<feature type="transmembrane region" description="Helical" evidence="6">
    <location>
        <begin position="344"/>
        <end position="360"/>
    </location>
</feature>
<dbReference type="PANTHER" id="PTHR42718:SF9">
    <property type="entry name" value="MAJOR FACILITATOR SUPERFAMILY MULTIDRUG TRANSPORTER MFSC"/>
    <property type="match status" value="1"/>
</dbReference>
<dbReference type="OrthoDB" id="9812221at2"/>
<dbReference type="HOGENOM" id="CLU_000960_33_1_5"/>
<feature type="transmembrane region" description="Helical" evidence="6">
    <location>
        <begin position="112"/>
        <end position="134"/>
    </location>
</feature>
<dbReference type="Proteomes" id="UP000006633">
    <property type="component" value="Chromosome"/>
</dbReference>
<evidence type="ECO:0000256" key="2">
    <source>
        <dbReference type="ARBA" id="ARBA00022448"/>
    </source>
</evidence>
<feature type="transmembrane region" description="Helical" evidence="6">
    <location>
        <begin position="176"/>
        <end position="197"/>
    </location>
</feature>
<dbReference type="AlphaFoldDB" id="D7A579"/>
<dbReference type="KEGG" id="sno:Snov_2678"/>
<gene>
    <name evidence="7" type="ordered locus">Snov_2678</name>
</gene>
<name>D7A579_ANCN5</name>
<accession>D7A579</accession>
<dbReference type="eggNOG" id="COG0477">
    <property type="taxonomic scope" value="Bacteria"/>
</dbReference>
<evidence type="ECO:0000256" key="6">
    <source>
        <dbReference type="SAM" id="Phobius"/>
    </source>
</evidence>
<dbReference type="InterPro" id="IPR011701">
    <property type="entry name" value="MFS"/>
</dbReference>
<evidence type="ECO:0000256" key="1">
    <source>
        <dbReference type="ARBA" id="ARBA00004141"/>
    </source>
</evidence>
<sequence>MIATLTGAAATVGSRKANPYAAVAAALAGCFLASYHTRFLGMGMPDLRGAFGLSVDEASWLSTVANAPQILTAPAVPWLVMVFGIRPILLWPGLAYAALLALIPLVRDPATLFTLHAATALLLGLFVPATLLVIVRNLAPVLWLPAFAIYTFRLAFTLNSGPGLTGYFVQELGWEWLYWADVPLAVLMVVLAWLGSTPQAPNRDLLGRADWGGMVLFGLGLMLIYVGIDQGNRLDWHNSGIVVATLAGGLALMACFFVQEAIAPHAWARPGILWSRNTVLGITSGAIFSFIAVSNSVLVPNFLLNVAQLRPEQFGWFLTFWIAGPLIVTSWLGVYLLRRVDFRLVLIVGFSSFAAASLWATSLSADWRMDDFVPVALLQSVGLGMTLTAVIVCNFTSIRPDVAAAFAAYLQILRLIAVAFGVAFMTTLLRVREQIHSNLIGLHLGRGDADVIRHLAERAAAFVGDDAALARARAVASLAGSVQREANVLAFIDGFTLTFIVALCGIAIVALMRPAPPGPLTGKA</sequence>
<dbReference type="Pfam" id="PF07690">
    <property type="entry name" value="MFS_1"/>
    <property type="match status" value="1"/>
</dbReference>
<evidence type="ECO:0000256" key="5">
    <source>
        <dbReference type="ARBA" id="ARBA00023136"/>
    </source>
</evidence>
<comment type="subcellular location">
    <subcellularLocation>
        <location evidence="1">Membrane</location>
        <topology evidence="1">Multi-pass membrane protein</topology>
    </subcellularLocation>
</comment>
<feature type="transmembrane region" description="Helical" evidence="6">
    <location>
        <begin position="372"/>
        <end position="395"/>
    </location>
</feature>
<feature type="transmembrane region" description="Helical" evidence="6">
    <location>
        <begin position="488"/>
        <end position="511"/>
    </location>
</feature>
<dbReference type="PANTHER" id="PTHR42718">
    <property type="entry name" value="MAJOR FACILITATOR SUPERFAMILY MULTIDRUG TRANSPORTER MFSC"/>
    <property type="match status" value="1"/>
</dbReference>
<evidence type="ECO:0000313" key="7">
    <source>
        <dbReference type="EMBL" id="ADH89967.1"/>
    </source>
</evidence>
<feature type="transmembrane region" description="Helical" evidence="6">
    <location>
        <begin position="20"/>
        <end position="40"/>
    </location>
</feature>
<keyword evidence="3 6" id="KW-0812">Transmembrane</keyword>
<feature type="transmembrane region" description="Helical" evidence="6">
    <location>
        <begin position="279"/>
        <end position="302"/>
    </location>
</feature>
<keyword evidence="2" id="KW-0813">Transport</keyword>
<reference evidence="7 8" key="1">
    <citation type="journal article" date="2012" name="Stand. Genomic Sci.">
        <title>Complete genome sequence of the facultatively chemolithoautotrophic and methylotrophic alpha Proteobacterium Starkeya novella type strain (ATCC 8093(T)).</title>
        <authorList>
            <person name="Kappler U."/>
            <person name="Davenport K."/>
            <person name="Beatson S."/>
            <person name="Lucas S."/>
            <person name="Lapidus A."/>
            <person name="Copeland A."/>
            <person name="Berry K.W."/>
            <person name="Glavina Del Rio T."/>
            <person name="Hammon N."/>
            <person name="Dalin E."/>
            <person name="Tice H."/>
            <person name="Pitluck S."/>
            <person name="Richardson P."/>
            <person name="Bruce D."/>
            <person name="Goodwin L.A."/>
            <person name="Han C."/>
            <person name="Tapia R."/>
            <person name="Detter J.C."/>
            <person name="Chang Y.J."/>
            <person name="Jeffries C.D."/>
            <person name="Land M."/>
            <person name="Hauser L."/>
            <person name="Kyrpides N.C."/>
            <person name="Goker M."/>
            <person name="Ivanova N."/>
            <person name="Klenk H.P."/>
            <person name="Woyke T."/>
        </authorList>
    </citation>
    <scope>NUCLEOTIDE SEQUENCE [LARGE SCALE GENOMIC DNA]</scope>
    <source>
        <strain evidence="8">ATCC 8093 / DSM 506 / JCM 20403 / CCM 1077 / IAM 12100 / NBRC 12443 / NCIMB 10456</strain>
    </source>
</reference>
<keyword evidence="5 6" id="KW-0472">Membrane</keyword>
<evidence type="ECO:0000313" key="8">
    <source>
        <dbReference type="Proteomes" id="UP000006633"/>
    </source>
</evidence>
<organism evidence="7 8">
    <name type="scientific">Ancylobacter novellus (strain ATCC 8093 / DSM 506 / JCM 20403 / CCM 1077 / IAM 12100 / NBRC 12443 / NCIMB 10456)</name>
    <name type="common">Starkeya novella</name>
    <dbReference type="NCBI Taxonomy" id="639283"/>
    <lineage>
        <taxon>Bacteria</taxon>
        <taxon>Pseudomonadati</taxon>
        <taxon>Pseudomonadota</taxon>
        <taxon>Alphaproteobacteria</taxon>
        <taxon>Hyphomicrobiales</taxon>
        <taxon>Xanthobacteraceae</taxon>
        <taxon>Ancylobacter</taxon>
    </lineage>
</organism>
<dbReference type="Gene3D" id="1.20.1250.20">
    <property type="entry name" value="MFS general substrate transporter like domains"/>
    <property type="match status" value="1"/>
</dbReference>
<keyword evidence="8" id="KW-1185">Reference proteome</keyword>
<evidence type="ECO:0000256" key="3">
    <source>
        <dbReference type="ARBA" id="ARBA00022692"/>
    </source>
</evidence>
<feature type="transmembrane region" description="Helical" evidence="6">
    <location>
        <begin position="88"/>
        <end position="106"/>
    </location>
</feature>
<dbReference type="EMBL" id="CP002026">
    <property type="protein sequence ID" value="ADH89967.1"/>
    <property type="molecule type" value="Genomic_DNA"/>
</dbReference>
<protein>
    <submittedName>
        <fullName evidence="7">Major facilitator superfamily MFS_1</fullName>
    </submittedName>
</protein>
<feature type="transmembrane region" description="Helical" evidence="6">
    <location>
        <begin position="402"/>
        <end position="424"/>
    </location>
</feature>
<feature type="transmembrane region" description="Helical" evidence="6">
    <location>
        <begin position="209"/>
        <end position="228"/>
    </location>
</feature>
<feature type="transmembrane region" description="Helical" evidence="6">
    <location>
        <begin position="314"/>
        <end position="337"/>
    </location>
</feature>
<dbReference type="InterPro" id="IPR036259">
    <property type="entry name" value="MFS_trans_sf"/>
</dbReference>